<sequence length="213" mass="23087">MHVFTKAMEMDNANHQSPAGTAMIPATITHAQETLAAASPPNLPAGVMVHQDLEALLNSYPANYLGSWHYWPHSTLPNLHDSINATLTVLIPLSFVSWSNPAVRKAAIWGSTVYSDDSDIVAMLIHSGHIKLSDPLSAATPSKVSPEGDRMDVDGEPTFKSGKGHLAVTLRVYPRLAHYPSIYSNGVRSRCWDSHDGVSLKVEAVAIDPYLIP</sequence>
<dbReference type="Pfam" id="PF08642">
    <property type="entry name" value="Rxt3"/>
    <property type="match status" value="1"/>
</dbReference>
<accession>A0A1Y2HWQ1</accession>
<evidence type="ECO:0000313" key="2">
    <source>
        <dbReference type="Proteomes" id="UP000193411"/>
    </source>
</evidence>
<dbReference type="InterPro" id="IPR013951">
    <property type="entry name" value="Rxt3"/>
</dbReference>
<dbReference type="EMBL" id="MCFL01000006">
    <property type="protein sequence ID" value="ORZ39045.1"/>
    <property type="molecule type" value="Genomic_DNA"/>
</dbReference>
<name>A0A1Y2HWQ1_9FUNG</name>
<gene>
    <name evidence="1" type="ORF">BCR44DRAFT_161386</name>
</gene>
<comment type="caution">
    <text evidence="1">The sequence shown here is derived from an EMBL/GenBank/DDBJ whole genome shotgun (WGS) entry which is preliminary data.</text>
</comment>
<reference evidence="1 2" key="1">
    <citation type="submission" date="2016-07" db="EMBL/GenBank/DDBJ databases">
        <title>Pervasive Adenine N6-methylation of Active Genes in Fungi.</title>
        <authorList>
            <consortium name="DOE Joint Genome Institute"/>
            <person name="Mondo S.J."/>
            <person name="Dannebaum R.O."/>
            <person name="Kuo R.C."/>
            <person name="Labutti K."/>
            <person name="Haridas S."/>
            <person name="Kuo A."/>
            <person name="Salamov A."/>
            <person name="Ahrendt S.R."/>
            <person name="Lipzen A."/>
            <person name="Sullivan W."/>
            <person name="Andreopoulos W.B."/>
            <person name="Clum A."/>
            <person name="Lindquist E."/>
            <person name="Daum C."/>
            <person name="Ramamoorthy G.K."/>
            <person name="Gryganskyi A."/>
            <person name="Culley D."/>
            <person name="Magnuson J.K."/>
            <person name="James T.Y."/>
            <person name="O'Malley M.A."/>
            <person name="Stajich J.E."/>
            <person name="Spatafora J.W."/>
            <person name="Visel A."/>
            <person name="Grigoriev I.V."/>
        </authorList>
    </citation>
    <scope>NUCLEOTIDE SEQUENCE [LARGE SCALE GENOMIC DNA]</scope>
    <source>
        <strain evidence="1 2">PL171</strain>
    </source>
</reference>
<dbReference type="OrthoDB" id="3596986at2759"/>
<protein>
    <submittedName>
        <fullName evidence="1">Histone deacetylation protein Rxt3-domain-containing protein</fullName>
    </submittedName>
</protein>
<dbReference type="AlphaFoldDB" id="A0A1Y2HWQ1"/>
<evidence type="ECO:0000313" key="1">
    <source>
        <dbReference type="EMBL" id="ORZ39045.1"/>
    </source>
</evidence>
<dbReference type="Gene3D" id="2.170.130.20">
    <property type="entry name" value="LCCL-like domain"/>
    <property type="match status" value="1"/>
</dbReference>
<dbReference type="Proteomes" id="UP000193411">
    <property type="component" value="Unassembled WGS sequence"/>
</dbReference>
<keyword evidence="2" id="KW-1185">Reference proteome</keyword>
<dbReference type="STRING" id="765915.A0A1Y2HWQ1"/>
<organism evidence="1 2">
    <name type="scientific">Catenaria anguillulae PL171</name>
    <dbReference type="NCBI Taxonomy" id="765915"/>
    <lineage>
        <taxon>Eukaryota</taxon>
        <taxon>Fungi</taxon>
        <taxon>Fungi incertae sedis</taxon>
        <taxon>Blastocladiomycota</taxon>
        <taxon>Blastocladiomycetes</taxon>
        <taxon>Blastocladiales</taxon>
        <taxon>Catenariaceae</taxon>
        <taxon>Catenaria</taxon>
    </lineage>
</organism>
<dbReference type="InterPro" id="IPR036609">
    <property type="entry name" value="LCCL_sf"/>
</dbReference>
<proteinExistence type="predicted"/>